<dbReference type="EMBL" id="CM000769">
    <property type="protein sequence ID" value="OQU75903.1"/>
    <property type="molecule type" value="Genomic_DNA"/>
</dbReference>
<reference evidence="2" key="2">
    <citation type="journal article" date="2018" name="Plant J.">
        <title>The Sorghum bicolor reference genome: improved assembly, gene annotations, a transcriptome atlas, and signatures of genome organization.</title>
        <authorList>
            <person name="McCormick R.F."/>
            <person name="Truong S.K."/>
            <person name="Sreedasyam A."/>
            <person name="Jenkins J."/>
            <person name="Shu S."/>
            <person name="Sims D."/>
            <person name="Kennedy M."/>
            <person name="Amirebrahimi M."/>
            <person name="Weers B.D."/>
            <person name="McKinley B."/>
            <person name="Mattison A."/>
            <person name="Morishige D.T."/>
            <person name="Grimwood J."/>
            <person name="Schmutz J."/>
            <person name="Mullet J.E."/>
        </authorList>
    </citation>
    <scope>NUCLEOTIDE SEQUENCE [LARGE SCALE GENOMIC DNA]</scope>
    <source>
        <strain evidence="2">cv. BTx623</strain>
    </source>
</reference>
<gene>
    <name evidence="1" type="ORF">SORBI_3010G054150</name>
</gene>
<dbReference type="InParanoid" id="A0A1W0VRJ7"/>
<name>A0A1W0VRJ7_SORBI</name>
<evidence type="ECO:0000313" key="1">
    <source>
        <dbReference type="EMBL" id="OQU75903.1"/>
    </source>
</evidence>
<dbReference type="Proteomes" id="UP000000768">
    <property type="component" value="Chromosome 10"/>
</dbReference>
<evidence type="ECO:0000313" key="2">
    <source>
        <dbReference type="Proteomes" id="UP000000768"/>
    </source>
</evidence>
<sequence>MCWGWGSGIHSFLFPVWIHELKPISRKCFSIRLLFVIRLFSNSFKFLETKQGLKWYTAPLRVQEKKAWHKTLP</sequence>
<accession>A0A1W0VRJ7</accession>
<organism evidence="1 2">
    <name type="scientific">Sorghum bicolor</name>
    <name type="common">Sorghum</name>
    <name type="synonym">Sorghum vulgare</name>
    <dbReference type="NCBI Taxonomy" id="4558"/>
    <lineage>
        <taxon>Eukaryota</taxon>
        <taxon>Viridiplantae</taxon>
        <taxon>Streptophyta</taxon>
        <taxon>Embryophyta</taxon>
        <taxon>Tracheophyta</taxon>
        <taxon>Spermatophyta</taxon>
        <taxon>Magnoliopsida</taxon>
        <taxon>Liliopsida</taxon>
        <taxon>Poales</taxon>
        <taxon>Poaceae</taxon>
        <taxon>PACMAD clade</taxon>
        <taxon>Panicoideae</taxon>
        <taxon>Andropogonodae</taxon>
        <taxon>Andropogoneae</taxon>
        <taxon>Sorghinae</taxon>
        <taxon>Sorghum</taxon>
    </lineage>
</organism>
<proteinExistence type="predicted"/>
<reference evidence="1 2" key="1">
    <citation type="journal article" date="2009" name="Nature">
        <title>The Sorghum bicolor genome and the diversification of grasses.</title>
        <authorList>
            <person name="Paterson A.H."/>
            <person name="Bowers J.E."/>
            <person name="Bruggmann R."/>
            <person name="Dubchak I."/>
            <person name="Grimwood J."/>
            <person name="Gundlach H."/>
            <person name="Haberer G."/>
            <person name="Hellsten U."/>
            <person name="Mitros T."/>
            <person name="Poliakov A."/>
            <person name="Schmutz J."/>
            <person name="Spannagl M."/>
            <person name="Tang H."/>
            <person name="Wang X."/>
            <person name="Wicker T."/>
            <person name="Bharti A.K."/>
            <person name="Chapman J."/>
            <person name="Feltus F.A."/>
            <person name="Gowik U."/>
            <person name="Grigoriev I.V."/>
            <person name="Lyons E."/>
            <person name="Maher C.A."/>
            <person name="Martis M."/>
            <person name="Narechania A."/>
            <person name="Otillar R.P."/>
            <person name="Penning B.W."/>
            <person name="Salamov A.A."/>
            <person name="Wang Y."/>
            <person name="Zhang L."/>
            <person name="Carpita N.C."/>
            <person name="Freeling M."/>
            <person name="Gingle A.R."/>
            <person name="Hash C.T."/>
            <person name="Keller B."/>
            <person name="Klein P."/>
            <person name="Kresovich S."/>
            <person name="McCann M.C."/>
            <person name="Ming R."/>
            <person name="Peterson D.G."/>
            <person name="Mehboob-ur-Rahman"/>
            <person name="Ware D."/>
            <person name="Westhoff P."/>
            <person name="Mayer K.F."/>
            <person name="Messing J."/>
            <person name="Rokhsar D.S."/>
        </authorList>
    </citation>
    <scope>NUCLEOTIDE SEQUENCE [LARGE SCALE GENOMIC DNA]</scope>
    <source>
        <strain evidence="2">cv. BTx623</strain>
    </source>
</reference>
<protein>
    <submittedName>
        <fullName evidence="1">Uncharacterized protein</fullName>
    </submittedName>
</protein>
<dbReference type="Gramene" id="OQU75903">
    <property type="protein sequence ID" value="OQU75903"/>
    <property type="gene ID" value="SORBI_3010G054150"/>
</dbReference>
<dbReference type="AlphaFoldDB" id="A0A1W0VRJ7"/>
<keyword evidence="2" id="KW-1185">Reference proteome</keyword>